<proteinExistence type="predicted"/>
<dbReference type="EMBL" id="ANOG01000261">
    <property type="protein sequence ID" value="EMI21288.1"/>
    <property type="molecule type" value="Genomic_DNA"/>
</dbReference>
<dbReference type="Proteomes" id="UP000011991">
    <property type="component" value="Unassembled WGS sequence"/>
</dbReference>
<organism evidence="1 2">
    <name type="scientific">Rhodopirellula maiorica SM1</name>
    <dbReference type="NCBI Taxonomy" id="1265738"/>
    <lineage>
        <taxon>Bacteria</taxon>
        <taxon>Pseudomonadati</taxon>
        <taxon>Planctomycetota</taxon>
        <taxon>Planctomycetia</taxon>
        <taxon>Pirellulales</taxon>
        <taxon>Pirellulaceae</taxon>
        <taxon>Novipirellula</taxon>
    </lineage>
</organism>
<sequence>MIDRNEGSGSPAIPSFPSFDYTTTAAIVHSSCTEIILLRQKNSRASEL</sequence>
<protein>
    <submittedName>
        <fullName evidence="1">Uncharacterized protein</fullName>
    </submittedName>
</protein>
<gene>
    <name evidence="1" type="ORF">RMSM_01768</name>
</gene>
<accession>M5RPP0</accession>
<keyword evidence="2" id="KW-1185">Reference proteome</keyword>
<dbReference type="AlphaFoldDB" id="M5RPP0"/>
<comment type="caution">
    <text evidence="1">The sequence shown here is derived from an EMBL/GenBank/DDBJ whole genome shotgun (WGS) entry which is preliminary data.</text>
</comment>
<evidence type="ECO:0000313" key="2">
    <source>
        <dbReference type="Proteomes" id="UP000011991"/>
    </source>
</evidence>
<evidence type="ECO:0000313" key="1">
    <source>
        <dbReference type="EMBL" id="EMI21288.1"/>
    </source>
</evidence>
<dbReference type="PATRIC" id="fig|1265738.3.peg.1760"/>
<reference evidence="1 2" key="1">
    <citation type="journal article" date="2013" name="Mar. Genomics">
        <title>Expression of sulfatases in Rhodopirellula baltica and the diversity of sulfatases in the genus Rhodopirellula.</title>
        <authorList>
            <person name="Wegner C.E."/>
            <person name="Richter-Heitmann T."/>
            <person name="Klindworth A."/>
            <person name="Klockow C."/>
            <person name="Richter M."/>
            <person name="Achstetter T."/>
            <person name="Glockner F.O."/>
            <person name="Harder J."/>
        </authorList>
    </citation>
    <scope>NUCLEOTIDE SEQUENCE [LARGE SCALE GENOMIC DNA]</scope>
    <source>
        <strain evidence="1 2">SM1</strain>
    </source>
</reference>
<name>M5RPP0_9BACT</name>